<dbReference type="GO" id="GO:0004497">
    <property type="term" value="F:monooxygenase activity"/>
    <property type="evidence" value="ECO:0007669"/>
    <property type="project" value="TreeGrafter"/>
</dbReference>
<dbReference type="AlphaFoldDB" id="A0A392TLG8"/>
<evidence type="ECO:0000313" key="1">
    <source>
        <dbReference type="EMBL" id="MCI61993.1"/>
    </source>
</evidence>
<dbReference type="InterPro" id="IPR053062">
    <property type="entry name" value="CYP450_84A"/>
</dbReference>
<proteinExistence type="predicted"/>
<accession>A0A392TLG8</accession>
<sequence>MQKNKGVGDEETDMVDELLAFYSEEAKLNNESDDLQSSIKLTKDNIKAIIM</sequence>
<reference evidence="1 2" key="1">
    <citation type="journal article" date="2018" name="Front. Plant Sci.">
        <title>Red Clover (Trifolium pratense) and Zigzag Clover (T. medium) - A Picture of Genomic Similarities and Differences.</title>
        <authorList>
            <person name="Dluhosova J."/>
            <person name="Istvanek J."/>
            <person name="Nedelnik J."/>
            <person name="Repkova J."/>
        </authorList>
    </citation>
    <scope>NUCLEOTIDE SEQUENCE [LARGE SCALE GENOMIC DNA]</scope>
    <source>
        <strain evidence="2">cv. 10/8</strain>
        <tissue evidence="1">Leaf</tissue>
    </source>
</reference>
<keyword evidence="2" id="KW-1185">Reference proteome</keyword>
<organism evidence="1 2">
    <name type="scientific">Trifolium medium</name>
    <dbReference type="NCBI Taxonomy" id="97028"/>
    <lineage>
        <taxon>Eukaryota</taxon>
        <taxon>Viridiplantae</taxon>
        <taxon>Streptophyta</taxon>
        <taxon>Embryophyta</taxon>
        <taxon>Tracheophyta</taxon>
        <taxon>Spermatophyta</taxon>
        <taxon>Magnoliopsida</taxon>
        <taxon>eudicotyledons</taxon>
        <taxon>Gunneridae</taxon>
        <taxon>Pentapetalae</taxon>
        <taxon>rosids</taxon>
        <taxon>fabids</taxon>
        <taxon>Fabales</taxon>
        <taxon>Fabaceae</taxon>
        <taxon>Papilionoideae</taxon>
        <taxon>50 kb inversion clade</taxon>
        <taxon>NPAAA clade</taxon>
        <taxon>Hologalegina</taxon>
        <taxon>IRL clade</taxon>
        <taxon>Trifolieae</taxon>
        <taxon>Trifolium</taxon>
    </lineage>
</organism>
<dbReference type="Proteomes" id="UP000265520">
    <property type="component" value="Unassembled WGS sequence"/>
</dbReference>
<feature type="non-terminal residue" evidence="1">
    <location>
        <position position="51"/>
    </location>
</feature>
<comment type="caution">
    <text evidence="1">The sequence shown here is derived from an EMBL/GenBank/DDBJ whole genome shotgun (WGS) entry which is preliminary data.</text>
</comment>
<evidence type="ECO:0000313" key="2">
    <source>
        <dbReference type="Proteomes" id="UP000265520"/>
    </source>
</evidence>
<name>A0A392TLG8_9FABA</name>
<dbReference type="PANTHER" id="PTHR47945:SF5">
    <property type="entry name" value="CYTOCHROME P450 84A1-RELATED"/>
    <property type="match status" value="1"/>
</dbReference>
<dbReference type="EMBL" id="LXQA010610330">
    <property type="protein sequence ID" value="MCI61993.1"/>
    <property type="molecule type" value="Genomic_DNA"/>
</dbReference>
<dbReference type="PANTHER" id="PTHR47945">
    <property type="entry name" value="CYTOCHROME P450 84A1-RELATED"/>
    <property type="match status" value="1"/>
</dbReference>
<protein>
    <submittedName>
        <fullName evidence="1">Cytochrome P450 84A1-like</fullName>
    </submittedName>
</protein>